<keyword evidence="3 5" id="KW-0687">Ribonucleoprotein</keyword>
<dbReference type="Pfam" id="PF01632">
    <property type="entry name" value="Ribosomal_L35p"/>
    <property type="match status" value="1"/>
</dbReference>
<dbReference type="InterPro" id="IPR001706">
    <property type="entry name" value="Ribosomal_bL35"/>
</dbReference>
<dbReference type="GO" id="GO:0003735">
    <property type="term" value="F:structural constituent of ribosome"/>
    <property type="evidence" value="ECO:0007669"/>
    <property type="project" value="InterPro"/>
</dbReference>
<evidence type="ECO:0000313" key="9">
    <source>
        <dbReference type="Proteomes" id="UP000197065"/>
    </source>
</evidence>
<dbReference type="InterPro" id="IPR037229">
    <property type="entry name" value="Ribosomal_bL35_sf"/>
</dbReference>
<evidence type="ECO:0000256" key="4">
    <source>
        <dbReference type="ARBA" id="ARBA00071664"/>
    </source>
</evidence>
<dbReference type="OrthoDB" id="9804851at2"/>
<dbReference type="HAMAP" id="MF_00514">
    <property type="entry name" value="Ribosomal_bL35"/>
    <property type="match status" value="1"/>
</dbReference>
<dbReference type="Gene3D" id="4.10.410.60">
    <property type="match status" value="1"/>
</dbReference>
<protein>
    <recommendedName>
        <fullName evidence="4 5">Large ribosomal subunit protein bL35</fullName>
    </recommendedName>
</protein>
<dbReference type="Proteomes" id="UP000197065">
    <property type="component" value="Unassembled WGS sequence"/>
</dbReference>
<evidence type="ECO:0000256" key="1">
    <source>
        <dbReference type="ARBA" id="ARBA00006598"/>
    </source>
</evidence>
<comment type="similarity">
    <text evidence="1 5 6">Belongs to the bacterial ribosomal protein bL35 family.</text>
</comment>
<dbReference type="GO" id="GO:0006412">
    <property type="term" value="P:translation"/>
    <property type="evidence" value="ECO:0007669"/>
    <property type="project" value="UniProtKB-UniRule"/>
</dbReference>
<dbReference type="PANTHER" id="PTHR33343:SF1">
    <property type="entry name" value="LARGE RIBOSOMAL SUBUNIT PROTEIN BL35M"/>
    <property type="match status" value="1"/>
</dbReference>
<evidence type="ECO:0000256" key="3">
    <source>
        <dbReference type="ARBA" id="ARBA00023274"/>
    </source>
</evidence>
<accession>A0A212RDA6</accession>
<proteinExistence type="inferred from homology"/>
<dbReference type="PRINTS" id="PR00064">
    <property type="entry name" value="RIBOSOMALL35"/>
</dbReference>
<dbReference type="InterPro" id="IPR021137">
    <property type="entry name" value="Ribosomal_bL35-like"/>
</dbReference>
<dbReference type="PANTHER" id="PTHR33343">
    <property type="entry name" value="54S RIBOSOMAL PROTEIN BL35M"/>
    <property type="match status" value="1"/>
</dbReference>
<evidence type="ECO:0000256" key="6">
    <source>
        <dbReference type="RuleBase" id="RU000568"/>
    </source>
</evidence>
<dbReference type="AlphaFoldDB" id="A0A212RDA6"/>
<dbReference type="FunFam" id="4.10.410.60:FF:000001">
    <property type="entry name" value="50S ribosomal protein L35"/>
    <property type="match status" value="1"/>
</dbReference>
<feature type="region of interest" description="Disordered" evidence="7">
    <location>
        <begin position="1"/>
        <end position="43"/>
    </location>
</feature>
<keyword evidence="9" id="KW-1185">Reference proteome</keyword>
<dbReference type="RefSeq" id="WP_088561671.1">
    <property type="nucleotide sequence ID" value="NZ_FYEH01000007.1"/>
</dbReference>
<name>A0A212RDA6_9PROT</name>
<dbReference type="PROSITE" id="PS00936">
    <property type="entry name" value="RIBOSOMAL_L35"/>
    <property type="match status" value="1"/>
</dbReference>
<evidence type="ECO:0000256" key="2">
    <source>
        <dbReference type="ARBA" id="ARBA00022980"/>
    </source>
</evidence>
<evidence type="ECO:0000313" key="8">
    <source>
        <dbReference type="EMBL" id="SNB70071.1"/>
    </source>
</evidence>
<evidence type="ECO:0000256" key="5">
    <source>
        <dbReference type="HAMAP-Rule" id="MF_00514"/>
    </source>
</evidence>
<dbReference type="EMBL" id="FYEH01000007">
    <property type="protein sequence ID" value="SNB70071.1"/>
    <property type="molecule type" value="Genomic_DNA"/>
</dbReference>
<sequence length="65" mass="7282">MPKIKTKRSAAKRFTFTGTGKVKARHSTQRHMLSSKPKAAKRLHRKATYLAPGDAALVRLMMPYG</sequence>
<reference evidence="8 9" key="1">
    <citation type="submission" date="2017-06" db="EMBL/GenBank/DDBJ databases">
        <authorList>
            <person name="Kim H.J."/>
            <person name="Triplett B.A."/>
        </authorList>
    </citation>
    <scope>NUCLEOTIDE SEQUENCE [LARGE SCALE GENOMIC DNA]</scope>
    <source>
        <strain evidence="8 9">B29T1</strain>
    </source>
</reference>
<feature type="compositionally biased region" description="Basic residues" evidence="7">
    <location>
        <begin position="1"/>
        <end position="11"/>
    </location>
</feature>
<dbReference type="NCBIfam" id="TIGR00001">
    <property type="entry name" value="rpmI_bact"/>
    <property type="match status" value="1"/>
</dbReference>
<dbReference type="GO" id="GO:0022625">
    <property type="term" value="C:cytosolic large ribosomal subunit"/>
    <property type="evidence" value="ECO:0007669"/>
    <property type="project" value="TreeGrafter"/>
</dbReference>
<dbReference type="SUPFAM" id="SSF143034">
    <property type="entry name" value="L35p-like"/>
    <property type="match status" value="1"/>
</dbReference>
<organism evidence="8 9">
    <name type="scientific">Arboricoccus pini</name>
    <dbReference type="NCBI Taxonomy" id="1963835"/>
    <lineage>
        <taxon>Bacteria</taxon>
        <taxon>Pseudomonadati</taxon>
        <taxon>Pseudomonadota</taxon>
        <taxon>Alphaproteobacteria</taxon>
        <taxon>Geminicoccales</taxon>
        <taxon>Geminicoccaceae</taxon>
        <taxon>Arboricoccus</taxon>
    </lineage>
</organism>
<evidence type="ECO:0000256" key="7">
    <source>
        <dbReference type="SAM" id="MobiDB-lite"/>
    </source>
</evidence>
<gene>
    <name evidence="5" type="primary">rpmI</name>
    <name evidence="8" type="ORF">SAMN07250955_107106</name>
</gene>
<keyword evidence="2 5" id="KW-0689">Ribosomal protein</keyword>
<dbReference type="InterPro" id="IPR018265">
    <property type="entry name" value="Ribosomal_bL35_CS"/>
</dbReference>